<name>A0A644TKZ4_9ZZZZ</name>
<evidence type="ECO:0000313" key="1">
    <source>
        <dbReference type="EMBL" id="MPL67037.1"/>
    </source>
</evidence>
<dbReference type="AlphaFoldDB" id="A0A644TKZ4"/>
<gene>
    <name evidence="1" type="ORF">SDC9_12727</name>
</gene>
<comment type="caution">
    <text evidence="1">The sequence shown here is derived from an EMBL/GenBank/DDBJ whole genome shotgun (WGS) entry which is preliminary data.</text>
</comment>
<sequence length="414" mass="46163">MKIVKTLALAISCSLLIAAPVFAGQKHINTKNGYEIKLVDGDISAMSDDFALTIDSKTQTAYFVGGTNELLGNSATVKFNDLYALFSNTEKLQGGGPIVINAKTYKLLDDLLVNSYNNADLYNFFSMLKQVELTCTTSTVNKLPAIHFEIAALDSSQLGKKLPFGVNEFYLFSENNIIYILGTISTQNLPSKDTKKAFSRFLQSFKTIKPSSINKGFGYNDAIAGYYLPLPNDWFYVQGKLGKLSNFTVAMPIDSIFAMGEIAEDMGKTIGKEQEEDAETVKKLLSAFNEGIVAFSSRKPLAKNSVPYQLLNNIRDNDAASTHFFVEKFKNNLENELNKHNISTNYIAAASNYDADNDLVINLKSGLMYDKNFPIIFNSKIYINNKFLGNISYIKHTNEKKRSQLKFSVNKAYR</sequence>
<proteinExistence type="predicted"/>
<protein>
    <submittedName>
        <fullName evidence="1">Uncharacterized protein</fullName>
    </submittedName>
</protein>
<organism evidence="1">
    <name type="scientific">bioreactor metagenome</name>
    <dbReference type="NCBI Taxonomy" id="1076179"/>
    <lineage>
        <taxon>unclassified sequences</taxon>
        <taxon>metagenomes</taxon>
        <taxon>ecological metagenomes</taxon>
    </lineage>
</organism>
<dbReference type="EMBL" id="VSSQ01000035">
    <property type="protein sequence ID" value="MPL67037.1"/>
    <property type="molecule type" value="Genomic_DNA"/>
</dbReference>
<accession>A0A644TKZ4</accession>
<reference evidence="1" key="1">
    <citation type="submission" date="2019-08" db="EMBL/GenBank/DDBJ databases">
        <authorList>
            <person name="Kucharzyk K."/>
            <person name="Murdoch R.W."/>
            <person name="Higgins S."/>
            <person name="Loffler F."/>
        </authorList>
    </citation>
    <scope>NUCLEOTIDE SEQUENCE</scope>
</reference>